<keyword evidence="3" id="KW-1185">Reference proteome</keyword>
<dbReference type="PANTHER" id="PTHR38474:SF1">
    <property type="entry name" value="SLR0299 PROTEIN"/>
    <property type="match status" value="1"/>
</dbReference>
<evidence type="ECO:0000256" key="1">
    <source>
        <dbReference type="PIRSR" id="PIRSR000440-1"/>
    </source>
</evidence>
<dbReference type="GO" id="GO:0008811">
    <property type="term" value="F:chloramphenicol O-acetyltransferase activity"/>
    <property type="evidence" value="ECO:0007669"/>
    <property type="project" value="InterPro"/>
</dbReference>
<dbReference type="SMART" id="SM01059">
    <property type="entry name" value="CAT"/>
    <property type="match status" value="1"/>
</dbReference>
<evidence type="ECO:0000313" key="3">
    <source>
        <dbReference type="Proteomes" id="UP001055185"/>
    </source>
</evidence>
<dbReference type="InterPro" id="IPR001707">
    <property type="entry name" value="Cmp_AcTrfase"/>
</dbReference>
<dbReference type="RefSeq" id="WP_238317620.1">
    <property type="nucleotide sequence ID" value="NZ_BQKV01000098.1"/>
</dbReference>
<dbReference type="EMBL" id="BQKV01000098">
    <property type="protein sequence ID" value="GJN65399.1"/>
    <property type="molecule type" value="Genomic_DNA"/>
</dbReference>
<feature type="active site" description="Proton acceptor" evidence="1">
    <location>
        <position position="184"/>
    </location>
</feature>
<dbReference type="Pfam" id="PF00302">
    <property type="entry name" value="CAT"/>
    <property type="match status" value="1"/>
</dbReference>
<accession>A0AA37MYY9</accession>
<reference evidence="2" key="1">
    <citation type="journal article" date="2022" name="Int. J. Syst. Evol. Microbiol.">
        <title>Genome-based, phenotypic and chemotaxonomic classification of Faecalibacterium strains: proposal of three novel species Faecalibacterium duncaniae sp. nov., Faecalibacterium hattorii sp. nov. and Faecalibacterium gallinarum sp. nov. .</title>
        <authorList>
            <person name="Sakamoto M."/>
            <person name="Sakurai N."/>
            <person name="Tanno H."/>
            <person name="Iino T."/>
            <person name="Ohkuma M."/>
            <person name="Endo A."/>
        </authorList>
    </citation>
    <scope>NUCLEOTIDE SEQUENCE</scope>
    <source>
        <strain evidence="2">JCM 17207</strain>
    </source>
</reference>
<dbReference type="Gene3D" id="3.30.559.10">
    <property type="entry name" value="Chloramphenicol acetyltransferase-like domain"/>
    <property type="match status" value="1"/>
</dbReference>
<evidence type="ECO:0000313" key="2">
    <source>
        <dbReference type="EMBL" id="GJN65399.1"/>
    </source>
</evidence>
<dbReference type="PIRSF" id="PIRSF000440">
    <property type="entry name" value="CAT"/>
    <property type="match status" value="1"/>
</dbReference>
<proteinExistence type="predicted"/>
<name>A0AA37MYY9_9FIRM</name>
<dbReference type="Proteomes" id="UP001055185">
    <property type="component" value="Unassembled WGS sequence"/>
</dbReference>
<dbReference type="PANTHER" id="PTHR38474">
    <property type="entry name" value="SLR0299 PROTEIN"/>
    <property type="match status" value="1"/>
</dbReference>
<gene>
    <name evidence="2" type="primary">cat</name>
    <name evidence="2" type="ORF">JCM17207_20240</name>
</gene>
<protein>
    <submittedName>
        <fullName evidence="2">Chloramphenicol acetyltransferase</fullName>
    </submittedName>
</protein>
<comment type="caution">
    <text evidence="2">The sequence shown here is derived from an EMBL/GenBank/DDBJ whole genome shotgun (WGS) entry which is preliminary data.</text>
</comment>
<dbReference type="AlphaFoldDB" id="A0AA37MYY9"/>
<dbReference type="InterPro" id="IPR023213">
    <property type="entry name" value="CAT-like_dom_sf"/>
</dbReference>
<organism evidence="2 3">
    <name type="scientific">Faecalibacterium gallinarum</name>
    <dbReference type="NCBI Taxonomy" id="2903556"/>
    <lineage>
        <taxon>Bacteria</taxon>
        <taxon>Bacillati</taxon>
        <taxon>Bacillota</taxon>
        <taxon>Clostridia</taxon>
        <taxon>Eubacteriales</taxon>
        <taxon>Oscillospiraceae</taxon>
        <taxon>Faecalibacterium</taxon>
    </lineage>
</organism>
<dbReference type="SUPFAM" id="SSF52777">
    <property type="entry name" value="CoA-dependent acyltransferases"/>
    <property type="match status" value="1"/>
</dbReference>
<sequence length="210" mass="24189">MQILDKETWPRKEIYEFFSRIDYPFYSVTLPLDVTNVRAFARAQGLSFYHLLIWACTKALNRLPAFRLRIRGEDLVLLDGADPSFTSMRPGEEVFQIITLPWEADPRAFCSHAGEKSARQTTLLDQAAETDELIYFSCTPWFDFTALTNEHNFDRDDSVPRLAWGKYYEEGGRLWVHLSVEVNHRLIDGVHLGQLKQALDEEIAALGGFN</sequence>